<feature type="transmembrane region" description="Helical" evidence="10">
    <location>
        <begin position="43"/>
        <end position="66"/>
    </location>
</feature>
<protein>
    <recommendedName>
        <fullName evidence="10">Odorant receptor</fullName>
    </recommendedName>
</protein>
<evidence type="ECO:0000256" key="10">
    <source>
        <dbReference type="RuleBase" id="RU351113"/>
    </source>
</evidence>
<proteinExistence type="inferred from homology"/>
<dbReference type="EnsemblMetazoa" id="XM_019912453.1">
    <property type="protein sequence ID" value="XP_019768012.1"/>
    <property type="gene ID" value="LOC109542976"/>
</dbReference>
<evidence type="ECO:0000256" key="5">
    <source>
        <dbReference type="ARBA" id="ARBA00022725"/>
    </source>
</evidence>
<dbReference type="AlphaFoldDB" id="A0AAR5Q472"/>
<evidence type="ECO:0000256" key="7">
    <source>
        <dbReference type="ARBA" id="ARBA00023136"/>
    </source>
</evidence>
<evidence type="ECO:0000256" key="3">
    <source>
        <dbReference type="ARBA" id="ARBA00022606"/>
    </source>
</evidence>
<dbReference type="GO" id="GO:0004984">
    <property type="term" value="F:olfactory receptor activity"/>
    <property type="evidence" value="ECO:0007669"/>
    <property type="project" value="InterPro"/>
</dbReference>
<accession>A0AAR5Q472</accession>
<dbReference type="InterPro" id="IPR004117">
    <property type="entry name" value="7tm6_olfct_rcpt"/>
</dbReference>
<feature type="transmembrane region" description="Helical" evidence="10">
    <location>
        <begin position="294"/>
        <end position="315"/>
    </location>
</feature>
<keyword evidence="12" id="KW-1185">Reference proteome</keyword>
<evidence type="ECO:0000256" key="2">
    <source>
        <dbReference type="ARBA" id="ARBA00022475"/>
    </source>
</evidence>
<evidence type="ECO:0000313" key="12">
    <source>
        <dbReference type="Proteomes" id="UP000019118"/>
    </source>
</evidence>
<dbReference type="GO" id="GO:0005886">
    <property type="term" value="C:plasma membrane"/>
    <property type="evidence" value="ECO:0007669"/>
    <property type="project" value="UniProtKB-SubCell"/>
</dbReference>
<sequence length="423" mass="49383">MIKQPPYEVYATDFFSVNRWILKCAGLWPPSTPNRVVRRLYQLYTIGVFLFVNLWFTGTEFVSLFYTYKSQYELIKNVNFFLTHFMGAVKVIFWYFYGHLLRDIMNALENPQLHYERYADFSPHRISHLHRAIGRRYSLLFLALAHATLISSYIPPLMAVAEYLNQPQGGLQQLPSRLPYFCWMPFSYDTPGKYLLAVAYQAGPMFSYAYSVVGMDALFMNILNCIAENMVLIQGAFKTVRERSTLHYCVGALAPPCDAIREHPLVLRQMDLETKKIIKHLQITQRACKHLEGIYHIITLSQVTATLFILCTSLYLISTASPFSKQFFAELVYMMAMLFELFLYCWFGNEVTLKYEQLPMHIWESQWLATDDCFKKQMIFTMLRTNRPVYFTAGKLARLTLPTFMSILKTSYSIFALIKNFSK</sequence>
<evidence type="ECO:0000256" key="4">
    <source>
        <dbReference type="ARBA" id="ARBA00022692"/>
    </source>
</evidence>
<keyword evidence="4 10" id="KW-0812">Transmembrane</keyword>
<reference evidence="12" key="1">
    <citation type="journal article" date="2013" name="Genome Biol.">
        <title>Draft genome of the mountain pine beetle, Dendroctonus ponderosae Hopkins, a major forest pest.</title>
        <authorList>
            <person name="Keeling C.I."/>
            <person name="Yuen M.M."/>
            <person name="Liao N.Y."/>
            <person name="Docking T.R."/>
            <person name="Chan S.K."/>
            <person name="Taylor G.A."/>
            <person name="Palmquist D.L."/>
            <person name="Jackman S.D."/>
            <person name="Nguyen A."/>
            <person name="Li M."/>
            <person name="Henderson H."/>
            <person name="Janes J.K."/>
            <person name="Zhao Y."/>
            <person name="Pandoh P."/>
            <person name="Moore R."/>
            <person name="Sperling F.A."/>
            <person name="Huber D.P."/>
            <person name="Birol I."/>
            <person name="Jones S.J."/>
            <person name="Bohlmann J."/>
        </authorList>
    </citation>
    <scope>NUCLEOTIDE SEQUENCE</scope>
</reference>
<keyword evidence="2" id="KW-1003">Cell membrane</keyword>
<evidence type="ECO:0000256" key="8">
    <source>
        <dbReference type="ARBA" id="ARBA00023170"/>
    </source>
</evidence>
<comment type="subcellular location">
    <subcellularLocation>
        <location evidence="1 10">Cell membrane</location>
        <topology evidence="1 10">Multi-pass membrane protein</topology>
    </subcellularLocation>
</comment>
<evidence type="ECO:0000256" key="9">
    <source>
        <dbReference type="ARBA" id="ARBA00023224"/>
    </source>
</evidence>
<keyword evidence="9 10" id="KW-0807">Transducer</keyword>
<dbReference type="Pfam" id="PF02949">
    <property type="entry name" value="7tm_6"/>
    <property type="match status" value="1"/>
</dbReference>
<dbReference type="PANTHER" id="PTHR21137">
    <property type="entry name" value="ODORANT RECEPTOR"/>
    <property type="match status" value="1"/>
</dbReference>
<reference evidence="11" key="2">
    <citation type="submission" date="2024-08" db="UniProtKB">
        <authorList>
            <consortium name="EnsemblMetazoa"/>
        </authorList>
    </citation>
    <scope>IDENTIFICATION</scope>
</reference>
<dbReference type="GO" id="GO:0005549">
    <property type="term" value="F:odorant binding"/>
    <property type="evidence" value="ECO:0007669"/>
    <property type="project" value="InterPro"/>
</dbReference>
<keyword evidence="3 10" id="KW-0716">Sensory transduction</keyword>
<name>A0AAR5Q472_DENPD</name>
<evidence type="ECO:0000256" key="1">
    <source>
        <dbReference type="ARBA" id="ARBA00004651"/>
    </source>
</evidence>
<feature type="transmembrane region" description="Helical" evidence="10">
    <location>
        <begin position="327"/>
        <end position="347"/>
    </location>
</feature>
<organism evidence="11 12">
    <name type="scientific">Dendroctonus ponderosae</name>
    <name type="common">Mountain pine beetle</name>
    <dbReference type="NCBI Taxonomy" id="77166"/>
    <lineage>
        <taxon>Eukaryota</taxon>
        <taxon>Metazoa</taxon>
        <taxon>Ecdysozoa</taxon>
        <taxon>Arthropoda</taxon>
        <taxon>Hexapoda</taxon>
        <taxon>Insecta</taxon>
        <taxon>Pterygota</taxon>
        <taxon>Neoptera</taxon>
        <taxon>Endopterygota</taxon>
        <taxon>Coleoptera</taxon>
        <taxon>Polyphaga</taxon>
        <taxon>Cucujiformia</taxon>
        <taxon>Curculionidae</taxon>
        <taxon>Scolytinae</taxon>
        <taxon>Dendroctonus</taxon>
    </lineage>
</organism>
<feature type="transmembrane region" description="Helical" evidence="10">
    <location>
        <begin position="78"/>
        <end position="97"/>
    </location>
</feature>
<keyword evidence="7 10" id="KW-0472">Membrane</keyword>
<dbReference type="Proteomes" id="UP000019118">
    <property type="component" value="Unassembled WGS sequence"/>
</dbReference>
<evidence type="ECO:0000256" key="6">
    <source>
        <dbReference type="ARBA" id="ARBA00022989"/>
    </source>
</evidence>
<comment type="caution">
    <text evidence="10">Lacks conserved residue(s) required for the propagation of feature annotation.</text>
</comment>
<evidence type="ECO:0000313" key="11">
    <source>
        <dbReference type="EnsemblMetazoa" id="XP_019768012.1"/>
    </source>
</evidence>
<keyword evidence="6 10" id="KW-1133">Transmembrane helix</keyword>
<comment type="similarity">
    <text evidence="10">Belongs to the insect chemoreceptor superfamily. Heteromeric odorant receptor channel (TC 1.A.69) family.</text>
</comment>
<dbReference type="PANTHER" id="PTHR21137:SF35">
    <property type="entry name" value="ODORANT RECEPTOR 19A-RELATED"/>
    <property type="match status" value="1"/>
</dbReference>
<feature type="transmembrane region" description="Helical" evidence="10">
    <location>
        <begin position="137"/>
        <end position="154"/>
    </location>
</feature>
<keyword evidence="8 10" id="KW-0675">Receptor</keyword>
<dbReference type="GO" id="GO:0007165">
    <property type="term" value="P:signal transduction"/>
    <property type="evidence" value="ECO:0007669"/>
    <property type="project" value="UniProtKB-KW"/>
</dbReference>
<keyword evidence="5 10" id="KW-0552">Olfaction</keyword>